<dbReference type="Pfam" id="PF04095">
    <property type="entry name" value="NAPRTase"/>
    <property type="match status" value="1"/>
</dbReference>
<name>A0A1Y2IFR3_TRAC3</name>
<reference evidence="11 12" key="1">
    <citation type="journal article" date="2015" name="Biotechnol. Biofuels">
        <title>Enhanced degradation of softwood versus hardwood by the white-rot fungus Pycnoporus coccineus.</title>
        <authorList>
            <person name="Couturier M."/>
            <person name="Navarro D."/>
            <person name="Chevret D."/>
            <person name="Henrissat B."/>
            <person name="Piumi F."/>
            <person name="Ruiz-Duenas F.J."/>
            <person name="Martinez A.T."/>
            <person name="Grigoriev I.V."/>
            <person name="Riley R."/>
            <person name="Lipzen A."/>
            <person name="Berrin J.G."/>
            <person name="Master E.R."/>
            <person name="Rosso M.N."/>
        </authorList>
    </citation>
    <scope>NUCLEOTIDE SEQUENCE [LARGE SCALE GENOMIC DNA]</scope>
    <source>
        <strain evidence="11 12">BRFM310</strain>
    </source>
</reference>
<dbReference type="InterPro" id="IPR040727">
    <property type="entry name" value="NAPRTase_N"/>
</dbReference>
<evidence type="ECO:0000256" key="5">
    <source>
        <dbReference type="ARBA" id="ARBA00022598"/>
    </source>
</evidence>
<dbReference type="EC" id="6.3.4.21" evidence="3 8"/>
<evidence type="ECO:0000256" key="8">
    <source>
        <dbReference type="RuleBase" id="RU003838"/>
    </source>
</evidence>
<dbReference type="InterPro" id="IPR041525">
    <property type="entry name" value="N/Namide_PRibTrfase"/>
</dbReference>
<dbReference type="HAMAP" id="MF_00570">
    <property type="entry name" value="NAPRTase"/>
    <property type="match status" value="1"/>
</dbReference>
<evidence type="ECO:0000256" key="6">
    <source>
        <dbReference type="ARBA" id="ARBA00022642"/>
    </source>
</evidence>
<sequence>MAEQNNDLVLPASLLDTDLYKFTMQQAVLQHFPGVEGTYRFTHRDKDVFFTRACFDRFQRSVSQFSKLQLAPEERDWLAKTCSYLKPEYLEYLASYRFKPEQIRLRFDPLPEDAEKDARGDGAARGHIKIDAVGPWQETILWEVPLMACLSEIFFTTVDTDWNYDGQEEQAYEKAATLLQAGCSFSEFGTRRRRSYRTQDLIMKAILRAQEDNPDAPGKVSGTSNMHLAMKYGVTPMGTIAHEWFMGVGALRGYPHANATALRLWEEVYPNVLQIALTDTFSTEAFYKDFLSDPHFARQWTGLRQDSGDPFVYAPRAKEVYQQLGVDHTSKTIIFSDALTVEKALKLKQQCDELGFKCAFGIGTSLSNDFRKASSNGKEKSRALNMVIKLSSVDGKPTVKISDEITKNTGDPATVRHVKAIFGIPITEKDEVIH</sequence>
<gene>
    <name evidence="11" type="ORF">PYCCODRAFT_1479588</name>
</gene>
<keyword evidence="4" id="KW-0597">Phosphoprotein</keyword>
<keyword evidence="6 8" id="KW-0662">Pyridine nucleotide biosynthesis</keyword>
<comment type="PTM">
    <text evidence="8">Transiently phosphorylated on a His residue during the reaction cycle. Phosphorylation strongly increases the affinity for substrates and increases the rate of nicotinate D-ribonucleotide production. Dephosphorylation regenerates the low-affinity form of the enzyme, leading to product release.</text>
</comment>
<proteinExistence type="inferred from homology"/>
<dbReference type="SUPFAM" id="SSF54675">
    <property type="entry name" value="Nicotinate/Quinolinate PRTase N-terminal domain-like"/>
    <property type="match status" value="1"/>
</dbReference>
<dbReference type="InterPro" id="IPR036068">
    <property type="entry name" value="Nicotinate_pribotase-like_C"/>
</dbReference>
<dbReference type="UniPathway" id="UPA00253">
    <property type="reaction ID" value="UER00457"/>
</dbReference>
<feature type="domain" description="Nicotinate phosphoribosyltransferase N-terminal" evidence="10">
    <location>
        <begin position="15"/>
        <end position="151"/>
    </location>
</feature>
<organism evidence="11 12">
    <name type="scientific">Trametes coccinea (strain BRFM310)</name>
    <name type="common">Pycnoporus coccineus</name>
    <dbReference type="NCBI Taxonomy" id="1353009"/>
    <lineage>
        <taxon>Eukaryota</taxon>
        <taxon>Fungi</taxon>
        <taxon>Dikarya</taxon>
        <taxon>Basidiomycota</taxon>
        <taxon>Agaricomycotina</taxon>
        <taxon>Agaricomycetes</taxon>
        <taxon>Polyporales</taxon>
        <taxon>Polyporaceae</taxon>
        <taxon>Trametes</taxon>
    </lineage>
</organism>
<evidence type="ECO:0000256" key="7">
    <source>
        <dbReference type="ARBA" id="ARBA00048668"/>
    </source>
</evidence>
<dbReference type="SUPFAM" id="SSF51690">
    <property type="entry name" value="Nicotinate/Quinolinate PRTase C-terminal domain-like"/>
    <property type="match status" value="1"/>
</dbReference>
<dbReference type="Proteomes" id="UP000193067">
    <property type="component" value="Unassembled WGS sequence"/>
</dbReference>
<feature type="domain" description="Nicotinate/nicotinamide phosphoribosyltransferase" evidence="9">
    <location>
        <begin position="183"/>
        <end position="425"/>
    </location>
</feature>
<protein>
    <recommendedName>
        <fullName evidence="3 8">Nicotinate phosphoribosyltransferase</fullName>
        <ecNumber evidence="3 8">6.3.4.21</ecNumber>
    </recommendedName>
</protein>
<dbReference type="InterPro" id="IPR006406">
    <property type="entry name" value="Nic_PRibTrfase"/>
</dbReference>
<dbReference type="PANTHER" id="PTHR11098:SF1">
    <property type="entry name" value="NICOTINATE PHOSPHORIBOSYLTRANSFERASE"/>
    <property type="match status" value="1"/>
</dbReference>
<dbReference type="PANTHER" id="PTHR11098">
    <property type="entry name" value="NICOTINATE PHOSPHORIBOSYLTRANSFERASE"/>
    <property type="match status" value="1"/>
</dbReference>
<evidence type="ECO:0000256" key="4">
    <source>
        <dbReference type="ARBA" id="ARBA00022553"/>
    </source>
</evidence>
<evidence type="ECO:0000256" key="2">
    <source>
        <dbReference type="ARBA" id="ARBA00010897"/>
    </source>
</evidence>
<comment type="pathway">
    <text evidence="1 8">Cofactor biosynthesis; NAD(+) biosynthesis; nicotinate D-ribonucleotide from nicotinate: step 1/1.</text>
</comment>
<dbReference type="EMBL" id="KZ084123">
    <property type="protein sequence ID" value="OSC99958.1"/>
    <property type="molecule type" value="Genomic_DNA"/>
</dbReference>
<comment type="catalytic activity">
    <reaction evidence="7 8">
        <text>5-phospho-alpha-D-ribose 1-diphosphate + nicotinate + ATP + H2O = nicotinate beta-D-ribonucleotide + ADP + phosphate + diphosphate</text>
        <dbReference type="Rhea" id="RHEA:36163"/>
        <dbReference type="ChEBI" id="CHEBI:15377"/>
        <dbReference type="ChEBI" id="CHEBI:30616"/>
        <dbReference type="ChEBI" id="CHEBI:32544"/>
        <dbReference type="ChEBI" id="CHEBI:33019"/>
        <dbReference type="ChEBI" id="CHEBI:43474"/>
        <dbReference type="ChEBI" id="CHEBI:57502"/>
        <dbReference type="ChEBI" id="CHEBI:58017"/>
        <dbReference type="ChEBI" id="CHEBI:456216"/>
        <dbReference type="EC" id="6.3.4.21"/>
    </reaction>
</comment>
<dbReference type="GO" id="GO:0016757">
    <property type="term" value="F:glycosyltransferase activity"/>
    <property type="evidence" value="ECO:0007669"/>
    <property type="project" value="UniProtKB-KW"/>
</dbReference>
<keyword evidence="5 8" id="KW-0436">Ligase</keyword>
<dbReference type="Gene3D" id="3.20.140.10">
    <property type="entry name" value="nicotinate phosphoribosyltransferase"/>
    <property type="match status" value="1"/>
</dbReference>
<evidence type="ECO:0000256" key="1">
    <source>
        <dbReference type="ARBA" id="ARBA00004952"/>
    </source>
</evidence>
<dbReference type="NCBIfam" id="TIGR01514">
    <property type="entry name" value="NAPRTase"/>
    <property type="match status" value="1"/>
</dbReference>
<evidence type="ECO:0000313" key="12">
    <source>
        <dbReference type="Proteomes" id="UP000193067"/>
    </source>
</evidence>
<evidence type="ECO:0000256" key="3">
    <source>
        <dbReference type="ARBA" id="ARBA00013236"/>
    </source>
</evidence>
<keyword evidence="11" id="KW-0328">Glycosyltransferase</keyword>
<keyword evidence="11" id="KW-0808">Transferase</keyword>
<comment type="similarity">
    <text evidence="2 8">Belongs to the NAPRTase family.</text>
</comment>
<evidence type="ECO:0000313" key="11">
    <source>
        <dbReference type="EMBL" id="OSC99958.1"/>
    </source>
</evidence>
<dbReference type="AlphaFoldDB" id="A0A1Y2IFR3"/>
<dbReference type="GO" id="GO:0005829">
    <property type="term" value="C:cytosol"/>
    <property type="evidence" value="ECO:0007669"/>
    <property type="project" value="TreeGrafter"/>
</dbReference>
<dbReference type="NCBIfam" id="NF003704">
    <property type="entry name" value="PRK05321.1"/>
    <property type="match status" value="1"/>
</dbReference>
<dbReference type="GO" id="GO:0034355">
    <property type="term" value="P:NAD+ biosynthetic process via the salvage pathway"/>
    <property type="evidence" value="ECO:0007669"/>
    <property type="project" value="TreeGrafter"/>
</dbReference>
<dbReference type="PIRSF" id="PIRSF000484">
    <property type="entry name" value="NAPRT"/>
    <property type="match status" value="1"/>
</dbReference>
<dbReference type="GO" id="GO:0004516">
    <property type="term" value="F:nicotinate phosphoribosyltransferase activity"/>
    <property type="evidence" value="ECO:0007669"/>
    <property type="project" value="UniProtKB-UniRule"/>
</dbReference>
<accession>A0A1Y2IFR3</accession>
<evidence type="ECO:0000259" key="9">
    <source>
        <dbReference type="Pfam" id="PF04095"/>
    </source>
</evidence>
<dbReference type="InterPro" id="IPR007229">
    <property type="entry name" value="Nic_PRibTrfase-Fam"/>
</dbReference>
<comment type="function">
    <text evidence="8">Catalyzes the synthesis of beta-nicotinate D-ribonucleotide from nicotinate and 5-phospho-D-ribose 1-phosphate at the expense of ATP.</text>
</comment>
<dbReference type="OrthoDB" id="193380at2759"/>
<dbReference type="Pfam" id="PF17767">
    <property type="entry name" value="NAPRTase_N"/>
    <property type="match status" value="1"/>
</dbReference>
<keyword evidence="12" id="KW-1185">Reference proteome</keyword>
<evidence type="ECO:0000259" key="10">
    <source>
        <dbReference type="Pfam" id="PF17767"/>
    </source>
</evidence>
<dbReference type="STRING" id="1353009.A0A1Y2IFR3"/>